<accession>A0A8S1YRU4</accession>
<dbReference type="PANTHER" id="PTHR45333:SF1">
    <property type="entry name" value="CHROMOSOME UNDETERMINED SCAFFOLD_625, WHOLE GENOME SHOTGUN SEQUENCE"/>
    <property type="match status" value="1"/>
</dbReference>
<protein>
    <recommendedName>
        <fullName evidence="4">Transmembrane protein</fullName>
    </recommendedName>
</protein>
<dbReference type="OMA" id="QMVIDIM"/>
<evidence type="ECO:0000313" key="3">
    <source>
        <dbReference type="Proteomes" id="UP000683925"/>
    </source>
</evidence>
<organism evidence="2 3">
    <name type="scientific">Paramecium octaurelia</name>
    <dbReference type="NCBI Taxonomy" id="43137"/>
    <lineage>
        <taxon>Eukaryota</taxon>
        <taxon>Sar</taxon>
        <taxon>Alveolata</taxon>
        <taxon>Ciliophora</taxon>
        <taxon>Intramacronucleata</taxon>
        <taxon>Oligohymenophorea</taxon>
        <taxon>Peniculida</taxon>
        <taxon>Parameciidae</taxon>
        <taxon>Paramecium</taxon>
    </lineage>
</organism>
<name>A0A8S1YRU4_PAROT</name>
<keyword evidence="3" id="KW-1185">Reference proteome</keyword>
<keyword evidence="1" id="KW-0472">Membrane</keyword>
<sequence>MLRQDIKKPNQMVILIQLIQFVTLLMVLHQHLVVEITLSVYGMLRQDNKKPNQMAIHQQFIQSISHLMEIHQLLVAMITLSVYGMQNHQRKYINQIVAIKVCLPSLTYHFRIASYCQMLILILQYLEYVRILYLKHQEHLSYKDSSLIIKGKIQNHCLYPKEVSFQKTQSKTEFEYSLQTIQLQFQQLLFFCLNFLIFISQDKQLHVFKQVITPFQFNIIKIQSIS</sequence>
<comment type="caution">
    <text evidence="2">The sequence shown here is derived from an EMBL/GenBank/DDBJ whole genome shotgun (WGS) entry which is preliminary data.</text>
</comment>
<evidence type="ECO:0000313" key="2">
    <source>
        <dbReference type="EMBL" id="CAD8215492.1"/>
    </source>
</evidence>
<dbReference type="AlphaFoldDB" id="A0A8S1YRU4"/>
<dbReference type="PANTHER" id="PTHR45333">
    <property type="entry name" value="MEMBRANE PROTEIN-RELATED"/>
    <property type="match status" value="1"/>
</dbReference>
<reference evidence="2" key="1">
    <citation type="submission" date="2021-01" db="EMBL/GenBank/DDBJ databases">
        <authorList>
            <consortium name="Genoscope - CEA"/>
            <person name="William W."/>
        </authorList>
    </citation>
    <scope>NUCLEOTIDE SEQUENCE</scope>
</reference>
<dbReference type="EMBL" id="CAJJDP010000276">
    <property type="protein sequence ID" value="CAD8215492.1"/>
    <property type="molecule type" value="Genomic_DNA"/>
</dbReference>
<dbReference type="OrthoDB" id="321461at2759"/>
<gene>
    <name evidence="2" type="ORF">POCTA_138.1.T2720003</name>
</gene>
<dbReference type="Proteomes" id="UP000683925">
    <property type="component" value="Unassembled WGS sequence"/>
</dbReference>
<feature type="transmembrane region" description="Helical" evidence="1">
    <location>
        <begin position="12"/>
        <end position="44"/>
    </location>
</feature>
<evidence type="ECO:0008006" key="4">
    <source>
        <dbReference type="Google" id="ProtNLM"/>
    </source>
</evidence>
<keyword evidence="1" id="KW-0812">Transmembrane</keyword>
<keyword evidence="1" id="KW-1133">Transmembrane helix</keyword>
<proteinExistence type="predicted"/>
<evidence type="ECO:0000256" key="1">
    <source>
        <dbReference type="SAM" id="Phobius"/>
    </source>
</evidence>